<protein>
    <submittedName>
        <fullName evidence="3">Uncharacterized protein LOC113217398</fullName>
    </submittedName>
</protein>
<evidence type="ECO:0000313" key="3">
    <source>
        <dbReference type="RefSeq" id="XP_026293071.1"/>
    </source>
</evidence>
<dbReference type="PANTHER" id="PTHR31649:SF1">
    <property type="entry name" value="FARNESOIC ACID O-METHYL TRANSFERASE DOMAIN-CONTAINING PROTEIN"/>
    <property type="match status" value="1"/>
</dbReference>
<dbReference type="AlphaFoldDB" id="A0A6J1TQS4"/>
<keyword evidence="2" id="KW-1185">Reference proteome</keyword>
<sequence length="191" mass="20777">MVGLRVTAFVLILAAAFSVEARRSESAIKWVLYHGSESPPDNAIVAGFQRLDGVEVSSYVGRVWMNSIGAIVPAVVAQWEQYWAYAALRGHTIREVTTFEVAVLDNSSSASVQWVPSAGGVPEGAVRVGVTSDNEYLFSCRVLDLDLSDPNPNVGQKRMMTPGALAGGKCYIEFWGNSLEYPTYEVLVIKD</sequence>
<dbReference type="RefSeq" id="XP_026293071.1">
    <property type="nucleotide sequence ID" value="XM_026437286.2"/>
</dbReference>
<evidence type="ECO:0000256" key="1">
    <source>
        <dbReference type="SAM" id="SignalP"/>
    </source>
</evidence>
<name>A0A6J1TQS4_FRAOC</name>
<dbReference type="Pfam" id="PF11901">
    <property type="entry name" value="DM9"/>
    <property type="match status" value="1"/>
</dbReference>
<proteinExistence type="predicted"/>
<dbReference type="GeneID" id="113217398"/>
<dbReference type="PANTHER" id="PTHR31649">
    <property type="entry name" value="AGAP009604-PA"/>
    <property type="match status" value="1"/>
</dbReference>
<dbReference type="KEGG" id="foc:113217398"/>
<accession>A0A6J1TQS4</accession>
<organism evidence="2 3">
    <name type="scientific">Frankliniella occidentalis</name>
    <name type="common">Western flower thrips</name>
    <name type="synonym">Euthrips occidentalis</name>
    <dbReference type="NCBI Taxonomy" id="133901"/>
    <lineage>
        <taxon>Eukaryota</taxon>
        <taxon>Metazoa</taxon>
        <taxon>Ecdysozoa</taxon>
        <taxon>Arthropoda</taxon>
        <taxon>Hexapoda</taxon>
        <taxon>Insecta</taxon>
        <taxon>Pterygota</taxon>
        <taxon>Neoptera</taxon>
        <taxon>Paraneoptera</taxon>
        <taxon>Thysanoptera</taxon>
        <taxon>Terebrantia</taxon>
        <taxon>Thripoidea</taxon>
        <taxon>Thripidae</taxon>
        <taxon>Frankliniella</taxon>
    </lineage>
</organism>
<gene>
    <name evidence="3" type="primary">LOC113217398</name>
</gene>
<dbReference type="InterPro" id="IPR006616">
    <property type="entry name" value="DM9_repeat"/>
</dbReference>
<feature type="chain" id="PRO_5027027680" evidence="1">
    <location>
        <begin position="22"/>
        <end position="191"/>
    </location>
</feature>
<dbReference type="SMART" id="SM00696">
    <property type="entry name" value="DM9"/>
    <property type="match status" value="1"/>
</dbReference>
<keyword evidence="1" id="KW-0732">Signal</keyword>
<dbReference type="Proteomes" id="UP000504606">
    <property type="component" value="Unplaced"/>
</dbReference>
<reference evidence="3" key="1">
    <citation type="submission" date="2025-08" db="UniProtKB">
        <authorList>
            <consortium name="RefSeq"/>
        </authorList>
    </citation>
    <scope>IDENTIFICATION</scope>
    <source>
        <tissue evidence="3">Whole organism</tissue>
    </source>
</reference>
<feature type="signal peptide" evidence="1">
    <location>
        <begin position="1"/>
        <end position="21"/>
    </location>
</feature>
<evidence type="ECO:0000313" key="2">
    <source>
        <dbReference type="Proteomes" id="UP000504606"/>
    </source>
</evidence>